<name>A0A3P9I5R4_ORYLA</name>
<feature type="compositionally biased region" description="Low complexity" evidence="6">
    <location>
        <begin position="189"/>
        <end position="209"/>
    </location>
</feature>
<proteinExistence type="inferred from homology"/>
<evidence type="ECO:0000256" key="5">
    <source>
        <dbReference type="ARBA" id="ARBA00023157"/>
    </source>
</evidence>
<dbReference type="InterPro" id="IPR001483">
    <property type="entry name" value="Urotensin_II"/>
</dbReference>
<dbReference type="GO" id="GO:0008217">
    <property type="term" value="P:regulation of blood pressure"/>
    <property type="evidence" value="ECO:0007669"/>
    <property type="project" value="InterPro"/>
</dbReference>
<keyword evidence="4" id="KW-0372">Hormone</keyword>
<evidence type="ECO:0000256" key="3">
    <source>
        <dbReference type="ARBA" id="ARBA00022525"/>
    </source>
</evidence>
<accession>A0A3P9I5R4</accession>
<evidence type="ECO:0000256" key="6">
    <source>
        <dbReference type="SAM" id="MobiDB-lite"/>
    </source>
</evidence>
<dbReference type="AlphaFoldDB" id="A0A3P9I5R4"/>
<keyword evidence="3" id="KW-0964">Secreted</keyword>
<dbReference type="GO" id="GO:0005179">
    <property type="term" value="F:hormone activity"/>
    <property type="evidence" value="ECO:0007669"/>
    <property type="project" value="UniProtKB-KW"/>
</dbReference>
<dbReference type="PROSITE" id="PS00984">
    <property type="entry name" value="UROTENSIN_II"/>
    <property type="match status" value="1"/>
</dbReference>
<organism evidence="7 8">
    <name type="scientific">Oryzias latipes</name>
    <name type="common">Japanese rice fish</name>
    <name type="synonym">Japanese killifish</name>
    <dbReference type="NCBI Taxonomy" id="8090"/>
    <lineage>
        <taxon>Eukaryota</taxon>
        <taxon>Metazoa</taxon>
        <taxon>Chordata</taxon>
        <taxon>Craniata</taxon>
        <taxon>Vertebrata</taxon>
        <taxon>Euteleostomi</taxon>
        <taxon>Actinopterygii</taxon>
        <taxon>Neopterygii</taxon>
        <taxon>Teleostei</taxon>
        <taxon>Neoteleostei</taxon>
        <taxon>Acanthomorphata</taxon>
        <taxon>Ovalentaria</taxon>
        <taxon>Atherinomorphae</taxon>
        <taxon>Beloniformes</taxon>
        <taxon>Adrianichthyidae</taxon>
        <taxon>Oryziinae</taxon>
        <taxon>Oryzias</taxon>
    </lineage>
</organism>
<reference key="1">
    <citation type="journal article" date="2007" name="Nature">
        <title>The medaka draft genome and insights into vertebrate genome evolution.</title>
        <authorList>
            <person name="Kasahara M."/>
            <person name="Naruse K."/>
            <person name="Sasaki S."/>
            <person name="Nakatani Y."/>
            <person name="Qu W."/>
            <person name="Ahsan B."/>
            <person name="Yamada T."/>
            <person name="Nagayasu Y."/>
            <person name="Doi K."/>
            <person name="Kasai Y."/>
            <person name="Jindo T."/>
            <person name="Kobayashi D."/>
            <person name="Shimada A."/>
            <person name="Toyoda A."/>
            <person name="Kuroki Y."/>
            <person name="Fujiyama A."/>
            <person name="Sasaki T."/>
            <person name="Shimizu A."/>
            <person name="Asakawa S."/>
            <person name="Shimizu N."/>
            <person name="Hashimoto S."/>
            <person name="Yang J."/>
            <person name="Lee Y."/>
            <person name="Matsushima K."/>
            <person name="Sugano S."/>
            <person name="Sakaizumi M."/>
            <person name="Narita T."/>
            <person name="Ohishi K."/>
            <person name="Haga S."/>
            <person name="Ohta F."/>
            <person name="Nomoto H."/>
            <person name="Nogata K."/>
            <person name="Morishita T."/>
            <person name="Endo T."/>
            <person name="Shin-I T."/>
            <person name="Takeda H."/>
            <person name="Morishita S."/>
            <person name="Kohara Y."/>
        </authorList>
    </citation>
    <scope>NUCLEOTIDE SEQUENCE [LARGE SCALE GENOMIC DNA]</scope>
    <source>
        <strain>Hd-rR</strain>
    </source>
</reference>
<comment type="similarity">
    <text evidence="2">Belongs to the urotensin-2 family.</text>
</comment>
<reference evidence="7 8" key="2">
    <citation type="submission" date="2017-04" db="EMBL/GenBank/DDBJ databases">
        <title>CpG methylation of centromeres and impact of large insertions on vertebrate speciation.</title>
        <authorList>
            <person name="Ichikawa K."/>
            <person name="Yoshimura J."/>
            <person name="Morishita S."/>
        </authorList>
    </citation>
    <scope>NUCLEOTIDE SEQUENCE</scope>
    <source>
        <strain evidence="7 8">HSOK</strain>
    </source>
</reference>
<dbReference type="GO" id="GO:0097746">
    <property type="term" value="P:blood vessel diameter maintenance"/>
    <property type="evidence" value="ECO:0007669"/>
    <property type="project" value="InterPro"/>
</dbReference>
<evidence type="ECO:0000256" key="1">
    <source>
        <dbReference type="ARBA" id="ARBA00004613"/>
    </source>
</evidence>
<comment type="subcellular location">
    <subcellularLocation>
        <location evidence="1">Secreted</location>
    </subcellularLocation>
</comment>
<evidence type="ECO:0000313" key="8">
    <source>
        <dbReference type="Proteomes" id="UP000265200"/>
    </source>
</evidence>
<evidence type="ECO:0000313" key="7">
    <source>
        <dbReference type="Ensembl" id="ENSORLP00015015225.1"/>
    </source>
</evidence>
<reference evidence="7" key="3">
    <citation type="submission" date="2025-08" db="UniProtKB">
        <authorList>
            <consortium name="Ensembl"/>
        </authorList>
    </citation>
    <scope>IDENTIFICATION</scope>
    <source>
        <strain evidence="7">HSOK</strain>
    </source>
</reference>
<reference evidence="7" key="4">
    <citation type="submission" date="2025-09" db="UniProtKB">
        <authorList>
            <consortium name="Ensembl"/>
        </authorList>
    </citation>
    <scope>IDENTIFICATION</scope>
    <source>
        <strain evidence="7">HSOK</strain>
    </source>
</reference>
<evidence type="ECO:0008006" key="9">
    <source>
        <dbReference type="Google" id="ProtNLM"/>
    </source>
</evidence>
<sequence>MDELSRTKTPCREVLKFCKRFVSNIVGSMTKRPASLLGIKLVLLALVILGTKVDSAPTDLDFGSPSALSAPVVPLRSSAWSLSTRPKDRLLNARKAGLGSAETPHKTAGRTVQDAFRAAGRPRVLRDAGNPDKLSKMLQMISALKEAQRTLNSTLSSHITFMPNANSRSPGRKTKDKVLPAAEGGVKPTTATLSAASSTASRASADISSMSGRNFRKSPQAKKTNKRVCFWKYCSQN</sequence>
<evidence type="ECO:0000256" key="4">
    <source>
        <dbReference type="ARBA" id="ARBA00022702"/>
    </source>
</evidence>
<dbReference type="GO" id="GO:0005576">
    <property type="term" value="C:extracellular region"/>
    <property type="evidence" value="ECO:0007669"/>
    <property type="project" value="UniProtKB-SubCell"/>
</dbReference>
<keyword evidence="5" id="KW-1015">Disulfide bond</keyword>
<dbReference type="Proteomes" id="UP000265200">
    <property type="component" value="Chromosome 2"/>
</dbReference>
<dbReference type="Ensembl" id="ENSORLT00015023081.1">
    <property type="protein sequence ID" value="ENSORLP00015015225.1"/>
    <property type="gene ID" value="ENSORLG00015016116.1"/>
</dbReference>
<feature type="region of interest" description="Disordered" evidence="6">
    <location>
        <begin position="161"/>
        <end position="221"/>
    </location>
</feature>
<evidence type="ECO:0000256" key="2">
    <source>
        <dbReference type="ARBA" id="ARBA00006719"/>
    </source>
</evidence>
<protein>
    <recommendedName>
        <fullName evidence="9">Urotensin II-related peptide</fullName>
    </recommendedName>
</protein>